<sequence>MNIAQFQTLLGYLYRETYKDDTVIRANLLELGWATERLINKRLITPFDAYDDNKELIFNEMEWSDRWTNIDW</sequence>
<protein>
    <submittedName>
        <fullName evidence="2">Hypothetical phage-related protein</fullName>
    </submittedName>
</protein>
<dbReference type="EMBL" id="UHDK01000001">
    <property type="protein sequence ID" value="SUM34065.1"/>
    <property type="molecule type" value="Genomic_DNA"/>
</dbReference>
<name>A0A0D0QTL8_STAGA</name>
<evidence type="ECO:0000313" key="1">
    <source>
        <dbReference type="EMBL" id="GEQ06978.1"/>
    </source>
</evidence>
<dbReference type="EMBL" id="BKAX01000016">
    <property type="protein sequence ID" value="GEQ06978.1"/>
    <property type="molecule type" value="Genomic_DNA"/>
</dbReference>
<evidence type="ECO:0000313" key="4">
    <source>
        <dbReference type="Proteomes" id="UP000321057"/>
    </source>
</evidence>
<dbReference type="AlphaFoldDB" id="A0A0D0QTL8"/>
<gene>
    <name evidence="2" type="ORF">NCTC12195_03573</name>
    <name evidence="1" type="ORF">SGA02_28060</name>
</gene>
<dbReference type="Proteomes" id="UP000255277">
    <property type="component" value="Unassembled WGS sequence"/>
</dbReference>
<keyword evidence="4" id="KW-1185">Reference proteome</keyword>
<organism evidence="2 3">
    <name type="scientific">Staphylococcus gallinarum</name>
    <dbReference type="NCBI Taxonomy" id="1293"/>
    <lineage>
        <taxon>Bacteria</taxon>
        <taxon>Bacillati</taxon>
        <taxon>Bacillota</taxon>
        <taxon>Bacilli</taxon>
        <taxon>Bacillales</taxon>
        <taxon>Staphylococcaceae</taxon>
        <taxon>Staphylococcus</taxon>
    </lineage>
</organism>
<reference evidence="1 4" key="2">
    <citation type="submission" date="2019-07" db="EMBL/GenBank/DDBJ databases">
        <title>Whole genome shotgun sequence of Staphylococcus gallinarum NBRC 109767.</title>
        <authorList>
            <person name="Hosoyama A."/>
            <person name="Uohara A."/>
            <person name="Ohji S."/>
            <person name="Ichikawa N."/>
        </authorList>
    </citation>
    <scope>NUCLEOTIDE SEQUENCE [LARGE SCALE GENOMIC DNA]</scope>
    <source>
        <strain evidence="1 4">NBRC 109767</strain>
    </source>
</reference>
<dbReference type="OrthoDB" id="2411126at2"/>
<dbReference type="RefSeq" id="WP_042740098.1">
    <property type="nucleotide sequence ID" value="NZ_BKAX01000016.1"/>
</dbReference>
<evidence type="ECO:0000313" key="3">
    <source>
        <dbReference type="Proteomes" id="UP000255277"/>
    </source>
</evidence>
<evidence type="ECO:0000313" key="2">
    <source>
        <dbReference type="EMBL" id="SUM34065.1"/>
    </source>
</evidence>
<dbReference type="STRING" id="1293.SH09_13225"/>
<dbReference type="Proteomes" id="UP000321057">
    <property type="component" value="Unassembled WGS sequence"/>
</dbReference>
<reference evidence="2 3" key="1">
    <citation type="submission" date="2018-06" db="EMBL/GenBank/DDBJ databases">
        <authorList>
            <consortium name="Pathogen Informatics"/>
            <person name="Doyle S."/>
        </authorList>
    </citation>
    <scope>NUCLEOTIDE SEQUENCE [LARGE SCALE GENOMIC DNA]</scope>
    <source>
        <strain evidence="2 3">NCTC12195</strain>
    </source>
</reference>
<accession>A0A0D0QTL8</accession>
<proteinExistence type="predicted"/>